<evidence type="ECO:0000256" key="2">
    <source>
        <dbReference type="ARBA" id="ARBA00022553"/>
    </source>
</evidence>
<dbReference type="Pfam" id="PF00550">
    <property type="entry name" value="PP-binding"/>
    <property type="match status" value="1"/>
</dbReference>
<keyword evidence="2" id="KW-0597">Phosphoprotein</keyword>
<dbReference type="RefSeq" id="WP_083527459.1">
    <property type="nucleotide sequence ID" value="NZ_CP063231.1"/>
</dbReference>
<dbReference type="InterPro" id="IPR009081">
    <property type="entry name" value="PP-bd_ACP"/>
</dbReference>
<evidence type="ECO:0000256" key="1">
    <source>
        <dbReference type="ARBA" id="ARBA00022450"/>
    </source>
</evidence>
<evidence type="ECO:0000313" key="5">
    <source>
        <dbReference type="Proteomes" id="UP001056681"/>
    </source>
</evidence>
<protein>
    <submittedName>
        <fullName evidence="4">Acyl carrier protein</fullName>
    </submittedName>
</protein>
<dbReference type="InterPro" id="IPR020806">
    <property type="entry name" value="PKS_PP-bd"/>
</dbReference>
<keyword evidence="1" id="KW-0596">Phosphopantetheine</keyword>
<dbReference type="EMBL" id="CP063231">
    <property type="protein sequence ID" value="URL59707.1"/>
    <property type="molecule type" value="Genomic_DNA"/>
</dbReference>
<dbReference type="Gene3D" id="1.10.1200.10">
    <property type="entry name" value="ACP-like"/>
    <property type="match status" value="1"/>
</dbReference>
<dbReference type="Proteomes" id="UP001056681">
    <property type="component" value="Chromosome"/>
</dbReference>
<dbReference type="InterPro" id="IPR036736">
    <property type="entry name" value="ACP-like_sf"/>
</dbReference>
<gene>
    <name evidence="4" type="ORF">IM816_06330</name>
</gene>
<name>A0ABY4T780_9GAMM</name>
<evidence type="ECO:0000313" key="4">
    <source>
        <dbReference type="EMBL" id="URL59707.1"/>
    </source>
</evidence>
<organism evidence="4 5">
    <name type="scientific">Luteibacter flocculans</name>
    <dbReference type="NCBI Taxonomy" id="2780091"/>
    <lineage>
        <taxon>Bacteria</taxon>
        <taxon>Pseudomonadati</taxon>
        <taxon>Pseudomonadota</taxon>
        <taxon>Gammaproteobacteria</taxon>
        <taxon>Lysobacterales</taxon>
        <taxon>Rhodanobacteraceae</taxon>
        <taxon>Luteibacter</taxon>
    </lineage>
</organism>
<reference evidence="4" key="1">
    <citation type="submission" date="2020-10" db="EMBL/GenBank/DDBJ databases">
        <title>Whole-genome sequence of Luteibacter sp. EIF3.</title>
        <authorList>
            <person name="Friedrich I."/>
            <person name="Hertel R."/>
            <person name="Daniel R."/>
        </authorList>
    </citation>
    <scope>NUCLEOTIDE SEQUENCE</scope>
    <source>
        <strain evidence="4">EIF3</strain>
    </source>
</reference>
<evidence type="ECO:0000259" key="3">
    <source>
        <dbReference type="PROSITE" id="PS50075"/>
    </source>
</evidence>
<keyword evidence="5" id="KW-1185">Reference proteome</keyword>
<dbReference type="PROSITE" id="PS50075">
    <property type="entry name" value="CARRIER"/>
    <property type="match status" value="1"/>
</dbReference>
<proteinExistence type="predicted"/>
<dbReference type="SMART" id="SM00823">
    <property type="entry name" value="PKS_PP"/>
    <property type="match status" value="1"/>
</dbReference>
<dbReference type="SUPFAM" id="SSF47336">
    <property type="entry name" value="ACP-like"/>
    <property type="match status" value="1"/>
</dbReference>
<accession>A0ABY4T780</accession>
<feature type="domain" description="Carrier" evidence="3">
    <location>
        <begin position="10"/>
        <end position="90"/>
    </location>
</feature>
<sequence>MIVDNQQLQASTEAYLESVVLEAFEEADPPLDPADHPFDADTPFRDFGIDSFLVLKILIRLERDFGTLPKTLMFEHTNIQELAAYLVGSHPETAAAVAFDGRVSPAV</sequence>